<dbReference type="Proteomes" id="UP001373714">
    <property type="component" value="Unassembled WGS sequence"/>
</dbReference>
<dbReference type="EMBL" id="JAVHNS010000001">
    <property type="protein sequence ID" value="KAK6362768.1"/>
    <property type="molecule type" value="Genomic_DNA"/>
</dbReference>
<dbReference type="PRINTS" id="PR00723">
    <property type="entry name" value="SUBTILISIN"/>
</dbReference>
<dbReference type="CDD" id="cd00306">
    <property type="entry name" value="Peptidases_S8_S53"/>
    <property type="match status" value="1"/>
</dbReference>
<evidence type="ECO:0000256" key="3">
    <source>
        <dbReference type="ARBA" id="ARBA00022801"/>
    </source>
</evidence>
<dbReference type="PROSITE" id="PS00136">
    <property type="entry name" value="SUBTILASE_ASP"/>
    <property type="match status" value="1"/>
</dbReference>
<dbReference type="GO" id="GO:0006508">
    <property type="term" value="P:proteolysis"/>
    <property type="evidence" value="ECO:0007669"/>
    <property type="project" value="UniProtKB-KW"/>
</dbReference>
<evidence type="ECO:0000313" key="8">
    <source>
        <dbReference type="Proteomes" id="UP001373714"/>
    </source>
</evidence>
<keyword evidence="8" id="KW-1185">Reference proteome</keyword>
<keyword evidence="2 5" id="KW-0645">Protease</keyword>
<dbReference type="SUPFAM" id="SSF52743">
    <property type="entry name" value="Subtilisin-like"/>
    <property type="match status" value="1"/>
</dbReference>
<dbReference type="InterPro" id="IPR015500">
    <property type="entry name" value="Peptidase_S8_subtilisin-rel"/>
</dbReference>
<dbReference type="InterPro" id="IPR023827">
    <property type="entry name" value="Peptidase_S8_Asp-AS"/>
</dbReference>
<feature type="active site" description="Charge relay system" evidence="5">
    <location>
        <position position="328"/>
    </location>
</feature>
<dbReference type="PANTHER" id="PTHR43806">
    <property type="entry name" value="PEPTIDASE S8"/>
    <property type="match status" value="1"/>
</dbReference>
<evidence type="ECO:0000256" key="4">
    <source>
        <dbReference type="ARBA" id="ARBA00022825"/>
    </source>
</evidence>
<feature type="active site" description="Charge relay system" evidence="5">
    <location>
        <position position="520"/>
    </location>
</feature>
<dbReference type="InterPro" id="IPR036852">
    <property type="entry name" value="Peptidase_S8/S53_dom_sf"/>
</dbReference>
<evidence type="ECO:0000256" key="5">
    <source>
        <dbReference type="PROSITE-ProRule" id="PRU01240"/>
    </source>
</evidence>
<evidence type="ECO:0000256" key="1">
    <source>
        <dbReference type="ARBA" id="ARBA00011073"/>
    </source>
</evidence>
<organism evidence="7 8">
    <name type="scientific">Orbilia blumenaviensis</name>
    <dbReference type="NCBI Taxonomy" id="1796055"/>
    <lineage>
        <taxon>Eukaryota</taxon>
        <taxon>Fungi</taxon>
        <taxon>Dikarya</taxon>
        <taxon>Ascomycota</taxon>
        <taxon>Pezizomycotina</taxon>
        <taxon>Orbiliomycetes</taxon>
        <taxon>Orbiliales</taxon>
        <taxon>Orbiliaceae</taxon>
        <taxon>Orbilia</taxon>
    </lineage>
</organism>
<keyword evidence="4 5" id="KW-0720">Serine protease</keyword>
<evidence type="ECO:0000256" key="2">
    <source>
        <dbReference type="ARBA" id="ARBA00022670"/>
    </source>
</evidence>
<evidence type="ECO:0000259" key="6">
    <source>
        <dbReference type="Pfam" id="PF00082"/>
    </source>
</evidence>
<feature type="domain" description="Peptidase S8/S53" evidence="6">
    <location>
        <begin position="281"/>
        <end position="535"/>
    </location>
</feature>
<dbReference type="AlphaFoldDB" id="A0AAV9VN57"/>
<accession>A0AAV9VN57</accession>
<dbReference type="PANTHER" id="PTHR43806:SF58">
    <property type="entry name" value="ALKALINE PROTEASE 1-RELATED"/>
    <property type="match status" value="1"/>
</dbReference>
<comment type="similarity">
    <text evidence="1 5">Belongs to the peptidase S8 family.</text>
</comment>
<dbReference type="InterPro" id="IPR000209">
    <property type="entry name" value="Peptidase_S8/S53_dom"/>
</dbReference>
<dbReference type="Gene3D" id="3.40.50.200">
    <property type="entry name" value="Peptidase S8/S53 domain"/>
    <property type="match status" value="1"/>
</dbReference>
<dbReference type="Pfam" id="PF00082">
    <property type="entry name" value="Peptidase_S8"/>
    <property type="match status" value="1"/>
</dbReference>
<sequence length="588" mass="64990">MMITIILIDVFTTFQFPNRQHDNLLLSLGLTTGLITPIAMKGNLLVGLAVILYGLLAEAAPVSDEDEAPPSKYSAYKPPKVGRWNTEKILCPLNPGFRHDNPTFELINDMVTSRPVSQWIMSPRKYSYFPIKSEYIGTWAYIFTVGPANRPTRAVVNRLTLDMKAYFQSIDEEYPFELCFIGYAYPTAIVMKKKPSDFYAARKAAIEYHEAALAKRPKRLKREFIRRGTLTRLETKEEVVAGVGLPGVPEISFPRAPIELYNEFSTSEVGKVTYFHYSSAGEGVVVYVVDSGCALGHNEIKPIIFQDYINAGDFPGDPFTDGLTSGIHGTQMVTKIAGRTSGIARKASIVMVAIRDGEFLMSLASILDGLMKMYDHIQKYNSNRPCIINISARLTAVFTPTGQESGTNLRILKLENNIMKRLLERFTNLKNVVIVTGAGNDKPGTPINSYPQVLPRFFPNSKVVVVGAASVDGLNMAQYDDTIPNFVWAPGQGVLQISDPDLMPWDKYPNLVQPGPGGTSIAAAATSGLLATFLARDTGEPEDRIERGIELLLKLSWKRNPKGVPIIHNGITPAQWPQSMRETFGITG</sequence>
<evidence type="ECO:0000313" key="7">
    <source>
        <dbReference type="EMBL" id="KAK6362768.1"/>
    </source>
</evidence>
<dbReference type="InterPro" id="IPR050131">
    <property type="entry name" value="Peptidase_S8_subtilisin-like"/>
</dbReference>
<comment type="caution">
    <text evidence="7">The sequence shown here is derived from an EMBL/GenBank/DDBJ whole genome shotgun (WGS) entry which is preliminary data.</text>
</comment>
<name>A0AAV9VN57_9PEZI</name>
<feature type="active site" description="Charge relay system" evidence="5">
    <location>
        <position position="290"/>
    </location>
</feature>
<protein>
    <recommendedName>
        <fullName evidence="6">Peptidase S8/S53 domain-containing protein</fullName>
    </recommendedName>
</protein>
<dbReference type="PROSITE" id="PS51892">
    <property type="entry name" value="SUBTILASE"/>
    <property type="match status" value="1"/>
</dbReference>
<gene>
    <name evidence="7" type="ORF">TWF730_000223</name>
</gene>
<reference evidence="7 8" key="1">
    <citation type="submission" date="2019-10" db="EMBL/GenBank/DDBJ databases">
        <authorList>
            <person name="Palmer J.M."/>
        </authorList>
    </citation>
    <scope>NUCLEOTIDE SEQUENCE [LARGE SCALE GENOMIC DNA]</scope>
    <source>
        <strain evidence="7 8">TWF730</strain>
    </source>
</reference>
<proteinExistence type="inferred from homology"/>
<dbReference type="GO" id="GO:0004252">
    <property type="term" value="F:serine-type endopeptidase activity"/>
    <property type="evidence" value="ECO:0007669"/>
    <property type="project" value="UniProtKB-UniRule"/>
</dbReference>
<keyword evidence="3 5" id="KW-0378">Hydrolase</keyword>